<dbReference type="InterPro" id="IPR043504">
    <property type="entry name" value="Peptidase_S1_PA_chymotrypsin"/>
</dbReference>
<comment type="caution">
    <text evidence="9">The sequence shown here is derived from an EMBL/GenBank/DDBJ whole genome shotgun (WGS) entry which is preliminary data.</text>
</comment>
<dbReference type="PROSITE" id="PS01209">
    <property type="entry name" value="LDLRA_1"/>
    <property type="match status" value="1"/>
</dbReference>
<comment type="caution">
    <text evidence="4">Lacks conserved residue(s) required for the propagation of feature annotation.</text>
</comment>
<dbReference type="PRINTS" id="PR00722">
    <property type="entry name" value="CHYMOTRYPSIN"/>
</dbReference>
<dbReference type="FunFam" id="2.60.120.290:FF:000005">
    <property type="entry name" value="Procollagen C-endopeptidase enhancer 1"/>
    <property type="match status" value="1"/>
</dbReference>
<dbReference type="SUPFAM" id="SSF57424">
    <property type="entry name" value="LDL receptor-like module"/>
    <property type="match status" value="1"/>
</dbReference>
<dbReference type="InterPro" id="IPR013320">
    <property type="entry name" value="ConA-like_dom_sf"/>
</dbReference>
<dbReference type="Gene3D" id="2.60.120.200">
    <property type="match status" value="1"/>
</dbReference>
<dbReference type="PANTHER" id="PTHR24252:SF7">
    <property type="entry name" value="HYALIN"/>
    <property type="match status" value="1"/>
</dbReference>
<evidence type="ECO:0000259" key="7">
    <source>
        <dbReference type="PROSITE" id="PS50060"/>
    </source>
</evidence>
<feature type="region of interest" description="Disordered" evidence="5">
    <location>
        <begin position="91"/>
        <end position="110"/>
    </location>
</feature>
<dbReference type="Gene3D" id="2.40.10.10">
    <property type="entry name" value="Trypsin-like serine proteases"/>
    <property type="match status" value="1"/>
</dbReference>
<dbReference type="PROSITE" id="PS50240">
    <property type="entry name" value="TRYPSIN_DOM"/>
    <property type="match status" value="1"/>
</dbReference>
<dbReference type="InterPro" id="IPR035914">
    <property type="entry name" value="Sperma_CUB_dom_sf"/>
</dbReference>
<dbReference type="CDD" id="cd00041">
    <property type="entry name" value="CUB"/>
    <property type="match status" value="2"/>
</dbReference>
<feature type="disulfide bond" evidence="4">
    <location>
        <begin position="567"/>
        <end position="582"/>
    </location>
</feature>
<dbReference type="PANTHER" id="PTHR24252">
    <property type="entry name" value="ACROSIN-RELATED"/>
    <property type="match status" value="1"/>
</dbReference>
<evidence type="ECO:0000313" key="10">
    <source>
        <dbReference type="Proteomes" id="UP000678393"/>
    </source>
</evidence>
<keyword evidence="2" id="KW-0720">Serine protease</keyword>
<dbReference type="CDD" id="cd00190">
    <property type="entry name" value="Tryp_SPc"/>
    <property type="match status" value="1"/>
</dbReference>
<dbReference type="PROSITE" id="PS50068">
    <property type="entry name" value="LDLRA_2"/>
    <property type="match status" value="1"/>
</dbReference>
<keyword evidence="10" id="KW-1185">Reference proteome</keyword>
<protein>
    <submittedName>
        <fullName evidence="9">Uncharacterized protein</fullName>
    </submittedName>
</protein>
<dbReference type="GO" id="GO:0007340">
    <property type="term" value="P:acrosome reaction"/>
    <property type="evidence" value="ECO:0007669"/>
    <property type="project" value="TreeGrafter"/>
</dbReference>
<dbReference type="Pfam" id="PF00629">
    <property type="entry name" value="MAM"/>
    <property type="match status" value="1"/>
</dbReference>
<dbReference type="InterPro" id="IPR001254">
    <property type="entry name" value="Trypsin_dom"/>
</dbReference>
<dbReference type="InterPro" id="IPR036055">
    <property type="entry name" value="LDL_receptor-like_sf"/>
</dbReference>
<dbReference type="FunFam" id="2.40.10.10:FF:000010">
    <property type="entry name" value="Kallikrein related peptidase 11"/>
    <property type="match status" value="1"/>
</dbReference>
<proteinExistence type="predicted"/>
<evidence type="ECO:0000256" key="5">
    <source>
        <dbReference type="SAM" id="MobiDB-lite"/>
    </source>
</evidence>
<dbReference type="InterPro" id="IPR000859">
    <property type="entry name" value="CUB_dom"/>
</dbReference>
<dbReference type="Gene3D" id="4.10.400.10">
    <property type="entry name" value="Low-density Lipoprotein Receptor"/>
    <property type="match status" value="1"/>
</dbReference>
<dbReference type="PROSITE" id="PS50060">
    <property type="entry name" value="MAM_2"/>
    <property type="match status" value="1"/>
</dbReference>
<dbReference type="InterPro" id="IPR033116">
    <property type="entry name" value="TRYPSIN_SER"/>
</dbReference>
<dbReference type="InterPro" id="IPR000998">
    <property type="entry name" value="MAM_dom"/>
</dbReference>
<evidence type="ECO:0000259" key="6">
    <source>
        <dbReference type="PROSITE" id="PS01180"/>
    </source>
</evidence>
<dbReference type="GO" id="GO:0016020">
    <property type="term" value="C:membrane"/>
    <property type="evidence" value="ECO:0007669"/>
    <property type="project" value="InterPro"/>
</dbReference>
<dbReference type="PROSITE" id="PS00135">
    <property type="entry name" value="TRYPSIN_SER"/>
    <property type="match status" value="1"/>
</dbReference>
<dbReference type="InterPro" id="IPR001314">
    <property type="entry name" value="Peptidase_S1A"/>
</dbReference>
<dbReference type="EMBL" id="CAJHNH020000324">
    <property type="protein sequence ID" value="CAG5116928.1"/>
    <property type="molecule type" value="Genomic_DNA"/>
</dbReference>
<dbReference type="SUPFAM" id="SSF50494">
    <property type="entry name" value="Trypsin-like serine proteases"/>
    <property type="match status" value="1"/>
</dbReference>
<dbReference type="SUPFAM" id="SSF49854">
    <property type="entry name" value="Spermadhesin, CUB domain"/>
    <property type="match status" value="2"/>
</dbReference>
<organism evidence="9 10">
    <name type="scientific">Candidula unifasciata</name>
    <dbReference type="NCBI Taxonomy" id="100452"/>
    <lineage>
        <taxon>Eukaryota</taxon>
        <taxon>Metazoa</taxon>
        <taxon>Spiralia</taxon>
        <taxon>Lophotrochozoa</taxon>
        <taxon>Mollusca</taxon>
        <taxon>Gastropoda</taxon>
        <taxon>Heterobranchia</taxon>
        <taxon>Euthyneura</taxon>
        <taxon>Panpulmonata</taxon>
        <taxon>Eupulmonata</taxon>
        <taxon>Stylommatophora</taxon>
        <taxon>Helicina</taxon>
        <taxon>Helicoidea</taxon>
        <taxon>Geomitridae</taxon>
        <taxon>Candidula</taxon>
    </lineage>
</organism>
<gene>
    <name evidence="9" type="ORF">CUNI_LOCUS2486</name>
</gene>
<dbReference type="SUPFAM" id="SSF49899">
    <property type="entry name" value="Concanavalin A-like lectins/glucanases"/>
    <property type="match status" value="1"/>
</dbReference>
<dbReference type="InterPro" id="IPR009003">
    <property type="entry name" value="Peptidase_S1_PA"/>
</dbReference>
<accession>A0A8S3YKI7</accession>
<name>A0A8S3YKI7_9EUPU</name>
<evidence type="ECO:0000256" key="3">
    <source>
        <dbReference type="ARBA" id="ARBA00023157"/>
    </source>
</evidence>
<reference evidence="9" key="1">
    <citation type="submission" date="2021-04" db="EMBL/GenBank/DDBJ databases">
        <authorList>
            <consortium name="Molecular Ecology Group"/>
        </authorList>
    </citation>
    <scope>NUCLEOTIDE SEQUENCE</scope>
</reference>
<sequence>MFTSAGMIQGQGFSASITFVLRNLTQGLSSSQGHDDHVKSAVVDNLYTTAAAFLTSLSLVSALPIQEAENERNIPQSDTARSSYHFQPSTHAFSAPAASTNSRTNSISSYENMHTSNTTAINRGTSDLNNNTVRLLTSFGQDTNVESASDLNHFVFQSNYDNNNIQSLSTYTESTKNTTKNNSPNKLLSETSTSSYLEETTSSAALLTKVYSIISSTSVVSDNIREHNSNIVIHTDGVNKNGFDGQFDTINICNQTFYNLTLAHVVIQSPGLETGIYPLYIRCDVVIVAEPDTVIHIMIMLTFVSDPIVAKSGFQLQIDKIGKGGLEDIYKTSVCDSIFDIVDKDGIVVTSPGYPQSLYPLDTTCDLKLFASSASQKLKVTILDMDIESHRTCTYDYLIIYDGVTTTSMSLVRMCGNQTGSVITSSGSAVQLHFFSDHFVAKKGFKLKVSPDFDSGSLVLPSNISIQFGNFTLEYHPKCSYDFLEFYNVTRGSQILIGRYCGQQFPDTLTSSGDSLVIVFVSDRIGRYAGFLLTYTVYEVATYQPSCPNERVRCKDSQLCVPKEWLCDSERDCPLGDDEADCVNEDNILLIRKEGLWFPACASEQLLSDSQLQWACTATGQGKQLSARSVTVLSPFYANLTVAQNNTTVNSQRAFGEKVEIHISLVNSPQTTTARLGHVNIHSTDIVVIRIVEVIVHPQNNYIYENDIGLLRLETVVEINTNQRPVCLDSLPRDWGSNTPCYVAGWGVTDKSKISNPQVSPILHHAKISIWEQSKCELSYPGKIKQSMLCAGFQNGEMDACKGDSGGPLMCATQFHKWQLVGVVSWGEGCGVIGKPGVYTRVDSFLDWIKFTTDEQVNYGVSCNFEYPNVCGYIGQSDSEFLWTRRMGGANYPDRPYTDNTFKNASGHYMYTYVPYGAKFKTAMLTSPRVGQAQTRYCLQASV</sequence>
<feature type="domain" description="MAM" evidence="7">
    <location>
        <begin position="861"/>
        <end position="943"/>
    </location>
</feature>
<keyword evidence="2" id="KW-0378">Hydrolase</keyword>
<feature type="non-terminal residue" evidence="9">
    <location>
        <position position="943"/>
    </location>
</feature>
<evidence type="ECO:0000256" key="1">
    <source>
        <dbReference type="ARBA" id="ARBA00022670"/>
    </source>
</evidence>
<evidence type="ECO:0000256" key="4">
    <source>
        <dbReference type="PROSITE-ProRule" id="PRU00124"/>
    </source>
</evidence>
<dbReference type="Pfam" id="PF00089">
    <property type="entry name" value="Trypsin"/>
    <property type="match status" value="1"/>
</dbReference>
<evidence type="ECO:0000259" key="8">
    <source>
        <dbReference type="PROSITE" id="PS50240"/>
    </source>
</evidence>
<dbReference type="GO" id="GO:0004252">
    <property type="term" value="F:serine-type endopeptidase activity"/>
    <property type="evidence" value="ECO:0007669"/>
    <property type="project" value="InterPro"/>
</dbReference>
<dbReference type="CDD" id="cd00112">
    <property type="entry name" value="LDLa"/>
    <property type="match status" value="1"/>
</dbReference>
<dbReference type="OrthoDB" id="414661at2759"/>
<dbReference type="Pfam" id="PF00431">
    <property type="entry name" value="CUB"/>
    <property type="match status" value="2"/>
</dbReference>
<feature type="domain" description="CUB" evidence="6">
    <location>
        <begin position="335"/>
        <end position="452"/>
    </location>
</feature>
<feature type="domain" description="Peptidase S1" evidence="8">
    <location>
        <begin position="617"/>
        <end position="854"/>
    </location>
</feature>
<evidence type="ECO:0000256" key="2">
    <source>
        <dbReference type="ARBA" id="ARBA00022825"/>
    </source>
</evidence>
<dbReference type="AlphaFoldDB" id="A0A8S3YKI7"/>
<dbReference type="PROSITE" id="PS01180">
    <property type="entry name" value="CUB"/>
    <property type="match status" value="2"/>
</dbReference>
<keyword evidence="3 4" id="KW-1015">Disulfide bond</keyword>
<evidence type="ECO:0000313" key="9">
    <source>
        <dbReference type="EMBL" id="CAG5116928.1"/>
    </source>
</evidence>
<dbReference type="SMART" id="SM00042">
    <property type="entry name" value="CUB"/>
    <property type="match status" value="2"/>
</dbReference>
<dbReference type="Pfam" id="PF00057">
    <property type="entry name" value="Ldl_recept_a"/>
    <property type="match status" value="1"/>
</dbReference>
<dbReference type="SMART" id="SM00020">
    <property type="entry name" value="Tryp_SPc"/>
    <property type="match status" value="1"/>
</dbReference>
<dbReference type="InterPro" id="IPR023415">
    <property type="entry name" value="LDLR_class-A_CS"/>
</dbReference>
<dbReference type="GO" id="GO:0006508">
    <property type="term" value="P:proteolysis"/>
    <property type="evidence" value="ECO:0007669"/>
    <property type="project" value="UniProtKB-KW"/>
</dbReference>
<dbReference type="SMART" id="SM00192">
    <property type="entry name" value="LDLa"/>
    <property type="match status" value="1"/>
</dbReference>
<keyword evidence="1" id="KW-0645">Protease</keyword>
<feature type="domain" description="CUB" evidence="6">
    <location>
        <begin position="464"/>
        <end position="538"/>
    </location>
</feature>
<dbReference type="InterPro" id="IPR002172">
    <property type="entry name" value="LDrepeatLR_classA_rpt"/>
</dbReference>
<dbReference type="Gene3D" id="2.60.120.290">
    <property type="entry name" value="Spermadhesin, CUB domain"/>
    <property type="match status" value="2"/>
</dbReference>
<dbReference type="Proteomes" id="UP000678393">
    <property type="component" value="Unassembled WGS sequence"/>
</dbReference>